<protein>
    <submittedName>
        <fullName evidence="2">DUF2818 family protein</fullName>
    </submittedName>
</protein>
<keyword evidence="1" id="KW-0472">Membrane</keyword>
<reference evidence="2 3" key="1">
    <citation type="submission" date="2020-11" db="EMBL/GenBank/DDBJ databases">
        <title>Algicoccus daihaiensis sp.nov., isolated from Daihai Lake in Inner Mongolia.</title>
        <authorList>
            <person name="Kai J."/>
        </authorList>
    </citation>
    <scope>NUCLEOTIDE SEQUENCE [LARGE SCALE GENOMIC DNA]</scope>
    <source>
        <strain evidence="3">f23</strain>
    </source>
</reference>
<keyword evidence="1" id="KW-0812">Transmembrane</keyword>
<evidence type="ECO:0000313" key="2">
    <source>
        <dbReference type="EMBL" id="UOD51051.1"/>
    </source>
</evidence>
<keyword evidence="3" id="KW-1185">Reference proteome</keyword>
<organism evidence="2 3">
    <name type="scientific">Orrella daihaiensis</name>
    <dbReference type="NCBI Taxonomy" id="2782176"/>
    <lineage>
        <taxon>Bacteria</taxon>
        <taxon>Pseudomonadati</taxon>
        <taxon>Pseudomonadota</taxon>
        <taxon>Betaproteobacteria</taxon>
        <taxon>Burkholderiales</taxon>
        <taxon>Alcaligenaceae</taxon>
        <taxon>Orrella</taxon>
    </lineage>
</organism>
<dbReference type="Pfam" id="PF10993">
    <property type="entry name" value="DUF2818"/>
    <property type="match status" value="1"/>
</dbReference>
<dbReference type="EMBL" id="CP063982">
    <property type="protein sequence ID" value="UOD51051.1"/>
    <property type="molecule type" value="Genomic_DNA"/>
</dbReference>
<evidence type="ECO:0000313" key="3">
    <source>
        <dbReference type="Proteomes" id="UP000831607"/>
    </source>
</evidence>
<evidence type="ECO:0000256" key="1">
    <source>
        <dbReference type="SAM" id="Phobius"/>
    </source>
</evidence>
<proteinExistence type="predicted"/>
<dbReference type="RefSeq" id="WP_243479480.1">
    <property type="nucleotide sequence ID" value="NZ_CP063982.1"/>
</dbReference>
<accession>A0ABY4AL79</accession>
<keyword evidence="1" id="KW-1133">Transmembrane helix</keyword>
<dbReference type="PIRSF" id="PIRSF019883">
    <property type="entry name" value="UCP019883"/>
    <property type="match status" value="1"/>
</dbReference>
<gene>
    <name evidence="2" type="ORF">DHf2319_03860</name>
</gene>
<feature type="transmembrane region" description="Helical" evidence="1">
    <location>
        <begin position="42"/>
        <end position="63"/>
    </location>
</feature>
<name>A0ABY4AL79_9BURK</name>
<dbReference type="InterPro" id="IPR016768">
    <property type="entry name" value="UCP019883"/>
</dbReference>
<sequence>MVSQSVAVWILIALAVAAANLPFVSERVLALMPIKAWVKKPAWALITELLGLFVVIGLVGYAFETALVNPFPRGWEFYVTALCIFLVLAFPGFVYRYLLKK</sequence>
<feature type="transmembrane region" description="Helical" evidence="1">
    <location>
        <begin position="6"/>
        <end position="30"/>
    </location>
</feature>
<feature type="transmembrane region" description="Helical" evidence="1">
    <location>
        <begin position="75"/>
        <end position="98"/>
    </location>
</feature>
<dbReference type="Proteomes" id="UP000831607">
    <property type="component" value="Chromosome"/>
</dbReference>